<dbReference type="Pfam" id="PF07596">
    <property type="entry name" value="SBP_bac_10"/>
    <property type="match status" value="1"/>
</dbReference>
<sequence>MRRLRLTSSALQTNTWSRHNPLFPVLVPPVVRRAFTLIELLVVIAIIAILIGLLLPAVQKVREAAARVKCQNNLKQIGLAAHGYHDGNQSFPMVTYFGNPGTTGTGYQTFYLALLPYIEQQALYQQFYSRTRLK</sequence>
<dbReference type="PANTHER" id="PTHR30093">
    <property type="entry name" value="GENERAL SECRETION PATHWAY PROTEIN G"/>
    <property type="match status" value="1"/>
</dbReference>
<reference evidence="4" key="1">
    <citation type="submission" date="2017-06" db="EMBL/GenBank/DDBJ databases">
        <title>Genome analysis of Fimbriiglobus ruber SP5, the first member of the order Planctomycetales with confirmed chitinolytic capability.</title>
        <authorList>
            <person name="Ravin N.V."/>
            <person name="Rakitin A.L."/>
            <person name="Ivanova A.A."/>
            <person name="Beletsky A.V."/>
            <person name="Kulichevskaya I.S."/>
            <person name="Mardanov A.V."/>
            <person name="Dedysh S.N."/>
        </authorList>
    </citation>
    <scope>NUCLEOTIDE SEQUENCE [LARGE SCALE GENOMIC DNA]</scope>
    <source>
        <strain evidence="4">SP5</strain>
    </source>
</reference>
<comment type="caution">
    <text evidence="3">The sequence shown here is derived from an EMBL/GenBank/DDBJ whole genome shotgun (WGS) entry which is preliminary data.</text>
</comment>
<evidence type="ECO:0000313" key="4">
    <source>
        <dbReference type="Proteomes" id="UP000214646"/>
    </source>
</evidence>
<evidence type="ECO:0000259" key="2">
    <source>
        <dbReference type="Pfam" id="PF07596"/>
    </source>
</evidence>
<feature type="transmembrane region" description="Helical" evidence="1">
    <location>
        <begin position="34"/>
        <end position="58"/>
    </location>
</feature>
<dbReference type="OrthoDB" id="292313at2"/>
<dbReference type="InterPro" id="IPR012902">
    <property type="entry name" value="N_methyl_site"/>
</dbReference>
<dbReference type="InterPro" id="IPR045584">
    <property type="entry name" value="Pilin-like"/>
</dbReference>
<evidence type="ECO:0000256" key="1">
    <source>
        <dbReference type="SAM" id="Phobius"/>
    </source>
</evidence>
<dbReference type="SUPFAM" id="SSF54523">
    <property type="entry name" value="Pili subunits"/>
    <property type="match status" value="1"/>
</dbReference>
<keyword evidence="1" id="KW-0812">Transmembrane</keyword>
<dbReference type="PANTHER" id="PTHR30093:SF2">
    <property type="entry name" value="TYPE II SECRETION SYSTEM PROTEIN H"/>
    <property type="match status" value="1"/>
</dbReference>
<proteinExistence type="predicted"/>
<dbReference type="Gene3D" id="3.30.700.10">
    <property type="entry name" value="Glycoprotein, Type 4 Pilin"/>
    <property type="match status" value="1"/>
</dbReference>
<dbReference type="Pfam" id="PF07963">
    <property type="entry name" value="N_methyl"/>
    <property type="match status" value="1"/>
</dbReference>
<dbReference type="NCBIfam" id="TIGR02532">
    <property type="entry name" value="IV_pilin_GFxxxE"/>
    <property type="match status" value="1"/>
</dbReference>
<dbReference type="EMBL" id="NIDE01000009">
    <property type="protein sequence ID" value="OWK39715.1"/>
    <property type="molecule type" value="Genomic_DNA"/>
</dbReference>
<protein>
    <recommendedName>
        <fullName evidence="2">DUF1559 domain-containing protein</fullName>
    </recommendedName>
</protein>
<keyword evidence="1" id="KW-1133">Transmembrane helix</keyword>
<organism evidence="3 4">
    <name type="scientific">Fimbriiglobus ruber</name>
    <dbReference type="NCBI Taxonomy" id="1908690"/>
    <lineage>
        <taxon>Bacteria</taxon>
        <taxon>Pseudomonadati</taxon>
        <taxon>Planctomycetota</taxon>
        <taxon>Planctomycetia</taxon>
        <taxon>Gemmatales</taxon>
        <taxon>Gemmataceae</taxon>
        <taxon>Fimbriiglobus</taxon>
    </lineage>
</organism>
<keyword evidence="4" id="KW-1185">Reference proteome</keyword>
<gene>
    <name evidence="3" type="ORF">FRUB_05605</name>
</gene>
<keyword evidence="1" id="KW-0472">Membrane</keyword>
<dbReference type="InterPro" id="IPR011453">
    <property type="entry name" value="DUF1559"/>
</dbReference>
<name>A0A225DTK6_9BACT</name>
<dbReference type="Proteomes" id="UP000214646">
    <property type="component" value="Unassembled WGS sequence"/>
</dbReference>
<dbReference type="AlphaFoldDB" id="A0A225DTK6"/>
<evidence type="ECO:0000313" key="3">
    <source>
        <dbReference type="EMBL" id="OWK39715.1"/>
    </source>
</evidence>
<accession>A0A225DTK6</accession>
<feature type="domain" description="DUF1559" evidence="2">
    <location>
        <begin position="59"/>
        <end position="127"/>
    </location>
</feature>